<feature type="region of interest" description="Disordered" evidence="7">
    <location>
        <begin position="172"/>
        <end position="193"/>
    </location>
</feature>
<comment type="catalytic activity">
    <reaction evidence="1 6">
        <text>a beta-lactam + H2O = a substituted beta-amino acid</text>
        <dbReference type="Rhea" id="RHEA:20401"/>
        <dbReference type="ChEBI" id="CHEBI:15377"/>
        <dbReference type="ChEBI" id="CHEBI:35627"/>
        <dbReference type="ChEBI" id="CHEBI:140347"/>
        <dbReference type="EC" id="3.5.2.6"/>
    </reaction>
</comment>
<dbReference type="InterPro" id="IPR012338">
    <property type="entry name" value="Beta-lactam/transpept-like"/>
</dbReference>
<dbReference type="PROSITE" id="PS00146">
    <property type="entry name" value="BETA_LACTAMASE_A"/>
    <property type="match status" value="1"/>
</dbReference>
<keyword evidence="4 6" id="KW-0378">Hydrolase</keyword>
<dbReference type="EMBL" id="JACIJC010000002">
    <property type="protein sequence ID" value="MBB5685193.1"/>
    <property type="molecule type" value="Genomic_DNA"/>
</dbReference>
<accession>A0A7W9AGC3</accession>
<evidence type="ECO:0000256" key="2">
    <source>
        <dbReference type="ARBA" id="ARBA00009009"/>
    </source>
</evidence>
<sequence length="298" mass="32282">MLGRRDILIGIGGATVGLAALPQLSMGRISKDLRDDALLSELERIERSIDGRMGFSLHDMDSGYRLSRRGGERFPMCSTFKFILAAATLKRVDQGRERLDRRIAIIKADMVEHAPVTEKHIGPAGMTVGALCEATMTQSDNPAANLLLRAMGGVAVYNAFLRSIGDRHSRLDRTEPAINESAPGDPRDTTMPDAMRGNLERLLIGHALTPASRATLTGWMIANKTGDKRLRAGLPKNWRIGDKTGAGLNGSNNDIAILWPPRRKPILMTSYLTESNASFQACNAAHQAVAAAVAKFLG</sequence>
<dbReference type="PANTHER" id="PTHR35333:SF3">
    <property type="entry name" value="BETA-LACTAMASE-TYPE TRANSPEPTIDASE FOLD CONTAINING PROTEIN"/>
    <property type="match status" value="1"/>
</dbReference>
<dbReference type="Gene3D" id="3.40.710.10">
    <property type="entry name" value="DD-peptidase/beta-lactamase superfamily"/>
    <property type="match status" value="1"/>
</dbReference>
<proteinExistence type="inferred from homology"/>
<dbReference type="PRINTS" id="PR00118">
    <property type="entry name" value="BLACTAMASEA"/>
</dbReference>
<dbReference type="SUPFAM" id="SSF56601">
    <property type="entry name" value="beta-lactamase/transpeptidase-like"/>
    <property type="match status" value="1"/>
</dbReference>
<gene>
    <name evidence="9" type="ORF">FHS49_001201</name>
</gene>
<dbReference type="EC" id="3.5.2.6" evidence="3 6"/>
<dbReference type="AlphaFoldDB" id="A0A7W9AGC3"/>
<dbReference type="GO" id="GO:0008800">
    <property type="term" value="F:beta-lactamase activity"/>
    <property type="evidence" value="ECO:0007669"/>
    <property type="project" value="UniProtKB-UniRule"/>
</dbReference>
<dbReference type="GO" id="GO:0046677">
    <property type="term" value="P:response to antibiotic"/>
    <property type="evidence" value="ECO:0007669"/>
    <property type="project" value="UniProtKB-UniRule"/>
</dbReference>
<evidence type="ECO:0000256" key="3">
    <source>
        <dbReference type="ARBA" id="ARBA00012865"/>
    </source>
</evidence>
<keyword evidence="10" id="KW-1185">Reference proteome</keyword>
<reference evidence="9 10" key="1">
    <citation type="submission" date="2020-08" db="EMBL/GenBank/DDBJ databases">
        <title>Genomic Encyclopedia of Type Strains, Phase IV (KMG-IV): sequencing the most valuable type-strain genomes for metagenomic binning, comparative biology and taxonomic classification.</title>
        <authorList>
            <person name="Goeker M."/>
        </authorList>
    </citation>
    <scope>NUCLEOTIDE SEQUENCE [LARGE SCALE GENOMIC DNA]</scope>
    <source>
        <strain evidence="9 10">DSM 25079</strain>
    </source>
</reference>
<feature type="domain" description="Beta-lactamase class A catalytic" evidence="8">
    <location>
        <begin position="54"/>
        <end position="268"/>
    </location>
</feature>
<dbReference type="RefSeq" id="WP_184016341.1">
    <property type="nucleotide sequence ID" value="NZ_JACIJC010000002.1"/>
</dbReference>
<dbReference type="NCBIfam" id="NF033103">
    <property type="entry name" value="bla_class_A"/>
    <property type="match status" value="1"/>
</dbReference>
<comment type="caution">
    <text evidence="9">The sequence shown here is derived from an EMBL/GenBank/DDBJ whole genome shotgun (WGS) entry which is preliminary data.</text>
</comment>
<evidence type="ECO:0000256" key="6">
    <source>
        <dbReference type="RuleBase" id="RU361140"/>
    </source>
</evidence>
<evidence type="ECO:0000256" key="1">
    <source>
        <dbReference type="ARBA" id="ARBA00001526"/>
    </source>
</evidence>
<protein>
    <recommendedName>
        <fullName evidence="3 6">Beta-lactamase</fullName>
        <ecNumber evidence="3 6">3.5.2.6</ecNumber>
    </recommendedName>
</protein>
<evidence type="ECO:0000256" key="5">
    <source>
        <dbReference type="ARBA" id="ARBA00023251"/>
    </source>
</evidence>
<dbReference type="InterPro" id="IPR000871">
    <property type="entry name" value="Beta-lactam_class-A"/>
</dbReference>
<evidence type="ECO:0000313" key="10">
    <source>
        <dbReference type="Proteomes" id="UP000549617"/>
    </source>
</evidence>
<dbReference type="Pfam" id="PF13354">
    <property type="entry name" value="Beta-lactamase2"/>
    <property type="match status" value="1"/>
</dbReference>
<dbReference type="Proteomes" id="UP000549617">
    <property type="component" value="Unassembled WGS sequence"/>
</dbReference>
<evidence type="ECO:0000313" key="9">
    <source>
        <dbReference type="EMBL" id="MBB5685193.1"/>
    </source>
</evidence>
<dbReference type="InterPro" id="IPR023650">
    <property type="entry name" value="Beta-lactam_class-A_AS"/>
</dbReference>
<organism evidence="9 10">
    <name type="scientific">Sphingobium boeckii</name>
    <dbReference type="NCBI Taxonomy" id="1082345"/>
    <lineage>
        <taxon>Bacteria</taxon>
        <taxon>Pseudomonadati</taxon>
        <taxon>Pseudomonadota</taxon>
        <taxon>Alphaproteobacteria</taxon>
        <taxon>Sphingomonadales</taxon>
        <taxon>Sphingomonadaceae</taxon>
        <taxon>Sphingobium</taxon>
    </lineage>
</organism>
<evidence type="ECO:0000259" key="8">
    <source>
        <dbReference type="Pfam" id="PF13354"/>
    </source>
</evidence>
<dbReference type="PANTHER" id="PTHR35333">
    <property type="entry name" value="BETA-LACTAMASE"/>
    <property type="match status" value="1"/>
</dbReference>
<keyword evidence="5 6" id="KW-0046">Antibiotic resistance</keyword>
<comment type="similarity">
    <text evidence="2 6">Belongs to the class-A beta-lactamase family.</text>
</comment>
<dbReference type="InterPro" id="IPR045155">
    <property type="entry name" value="Beta-lactam_cat"/>
</dbReference>
<name>A0A7W9AGC3_9SPHN</name>
<dbReference type="GO" id="GO:0030655">
    <property type="term" value="P:beta-lactam antibiotic catabolic process"/>
    <property type="evidence" value="ECO:0007669"/>
    <property type="project" value="InterPro"/>
</dbReference>
<evidence type="ECO:0000256" key="4">
    <source>
        <dbReference type="ARBA" id="ARBA00022801"/>
    </source>
</evidence>
<evidence type="ECO:0000256" key="7">
    <source>
        <dbReference type="SAM" id="MobiDB-lite"/>
    </source>
</evidence>